<dbReference type="PANTHER" id="PTHR28055:SF1">
    <property type="entry name" value="ALTERED INHERITANCE OF MITOCHONDRIA PROTEIN 41, MITOCHONDRIAL"/>
    <property type="match status" value="1"/>
</dbReference>
<sequence>MALFRQSLLRMRLVASSRPVCLRYSSTASEPSVLPRLQADLKNALRAKNKPALSVIRALQAEIINASKTAKPITTDGALYSLIQKQIKGITAAMQEFEAAKRDDLVQKEQEQLDVLRKYADEIPKVEESEIDGLVDGVVKALEGKRTFGIIMGRVMVGLKGRPADMGYLNKKIEETVGQK</sequence>
<proteinExistence type="inferred from homology"/>
<accession>A0A6A5QE32</accession>
<dbReference type="Proteomes" id="UP000800096">
    <property type="component" value="Unassembled WGS sequence"/>
</dbReference>
<dbReference type="SUPFAM" id="SSF89095">
    <property type="entry name" value="GatB/YqeY motif"/>
    <property type="match status" value="1"/>
</dbReference>
<comment type="similarity">
    <text evidence="1">Belongs to the AIM41 family.</text>
</comment>
<gene>
    <name evidence="1" type="primary">AIM41</name>
    <name evidence="2" type="ORF">BDU57DRAFT_345596</name>
</gene>
<dbReference type="Gene3D" id="1.10.10.410">
    <property type="match status" value="1"/>
</dbReference>
<dbReference type="InterPro" id="IPR023168">
    <property type="entry name" value="GatB_Yqey_C_2"/>
</dbReference>
<dbReference type="Pfam" id="PF09424">
    <property type="entry name" value="YqeY"/>
    <property type="match status" value="1"/>
</dbReference>
<dbReference type="EMBL" id="ML979139">
    <property type="protein sequence ID" value="KAF1913128.1"/>
    <property type="molecule type" value="Genomic_DNA"/>
</dbReference>
<dbReference type="InterPro" id="IPR003789">
    <property type="entry name" value="Asn/Gln_tRNA_amidoTrase-B-like"/>
</dbReference>
<evidence type="ECO:0000313" key="3">
    <source>
        <dbReference type="Proteomes" id="UP000800096"/>
    </source>
</evidence>
<dbReference type="Gene3D" id="1.10.1510.10">
    <property type="entry name" value="Uncharacterised protein YqeY/AIM41 PF09424, N-terminal domain"/>
    <property type="match status" value="1"/>
</dbReference>
<dbReference type="InterPro" id="IPR019004">
    <property type="entry name" value="YqeY/Aim41"/>
</dbReference>
<reference evidence="2" key="1">
    <citation type="journal article" date="2020" name="Stud. Mycol.">
        <title>101 Dothideomycetes genomes: a test case for predicting lifestyles and emergence of pathogens.</title>
        <authorList>
            <person name="Haridas S."/>
            <person name="Albert R."/>
            <person name="Binder M."/>
            <person name="Bloem J."/>
            <person name="Labutti K."/>
            <person name="Salamov A."/>
            <person name="Andreopoulos B."/>
            <person name="Baker S."/>
            <person name="Barry K."/>
            <person name="Bills G."/>
            <person name="Bluhm B."/>
            <person name="Cannon C."/>
            <person name="Castanera R."/>
            <person name="Culley D."/>
            <person name="Daum C."/>
            <person name="Ezra D."/>
            <person name="Gonzalez J."/>
            <person name="Henrissat B."/>
            <person name="Kuo A."/>
            <person name="Liang C."/>
            <person name="Lipzen A."/>
            <person name="Lutzoni F."/>
            <person name="Magnuson J."/>
            <person name="Mondo S."/>
            <person name="Nolan M."/>
            <person name="Ohm R."/>
            <person name="Pangilinan J."/>
            <person name="Park H.-J."/>
            <person name="Ramirez L."/>
            <person name="Alfaro M."/>
            <person name="Sun H."/>
            <person name="Tritt A."/>
            <person name="Yoshinaga Y."/>
            <person name="Zwiers L.-H."/>
            <person name="Turgeon B."/>
            <person name="Goodwin S."/>
            <person name="Spatafora J."/>
            <person name="Crous P."/>
            <person name="Grigoriev I."/>
        </authorList>
    </citation>
    <scope>NUCLEOTIDE SEQUENCE</scope>
    <source>
        <strain evidence="2">HMLAC05119</strain>
    </source>
</reference>
<dbReference type="InterPro" id="IPR042184">
    <property type="entry name" value="YqeY/Aim41_N"/>
</dbReference>
<organism evidence="2 3">
    <name type="scientific">Ampelomyces quisqualis</name>
    <name type="common">Powdery mildew agent</name>
    <dbReference type="NCBI Taxonomy" id="50730"/>
    <lineage>
        <taxon>Eukaryota</taxon>
        <taxon>Fungi</taxon>
        <taxon>Dikarya</taxon>
        <taxon>Ascomycota</taxon>
        <taxon>Pezizomycotina</taxon>
        <taxon>Dothideomycetes</taxon>
        <taxon>Pleosporomycetidae</taxon>
        <taxon>Pleosporales</taxon>
        <taxon>Pleosporineae</taxon>
        <taxon>Phaeosphaeriaceae</taxon>
        <taxon>Ampelomyces</taxon>
    </lineage>
</organism>
<name>A0A6A5QE32_AMPQU</name>
<dbReference type="AlphaFoldDB" id="A0A6A5QE32"/>
<protein>
    <recommendedName>
        <fullName evidence="1">Altered inheritance of mitochondria protein 41</fullName>
    </recommendedName>
</protein>
<comment type="subcellular location">
    <subcellularLocation>
        <location evidence="1">Mitochondrion</location>
    </subcellularLocation>
</comment>
<keyword evidence="1" id="KW-0496">Mitochondrion</keyword>
<evidence type="ECO:0000256" key="1">
    <source>
        <dbReference type="RuleBase" id="RU365099"/>
    </source>
</evidence>
<dbReference type="PANTHER" id="PTHR28055">
    <property type="entry name" value="ALTERED INHERITANCE OF MITOCHONDRIA PROTEIN 41, MITOCHONDRIAL"/>
    <property type="match status" value="1"/>
</dbReference>
<dbReference type="OrthoDB" id="538640at2759"/>
<dbReference type="GO" id="GO:0016884">
    <property type="term" value="F:carbon-nitrogen ligase activity, with glutamine as amido-N-donor"/>
    <property type="evidence" value="ECO:0007669"/>
    <property type="project" value="UniProtKB-UniRule"/>
</dbReference>
<dbReference type="GO" id="GO:0005739">
    <property type="term" value="C:mitochondrion"/>
    <property type="evidence" value="ECO:0007669"/>
    <property type="project" value="UniProtKB-SubCell"/>
</dbReference>
<evidence type="ECO:0000313" key="2">
    <source>
        <dbReference type="EMBL" id="KAF1913128.1"/>
    </source>
</evidence>
<keyword evidence="3" id="KW-1185">Reference proteome</keyword>